<dbReference type="PANTHER" id="PTHR12606:SF141">
    <property type="entry name" value="GH15225P-RELATED"/>
    <property type="match status" value="1"/>
</dbReference>
<feature type="region of interest" description="Disordered" evidence="5">
    <location>
        <begin position="520"/>
        <end position="594"/>
    </location>
</feature>
<evidence type="ECO:0000256" key="1">
    <source>
        <dbReference type="ARBA" id="ARBA00005234"/>
    </source>
</evidence>
<dbReference type="PROSITE" id="PS50600">
    <property type="entry name" value="ULP_PROTEASE"/>
    <property type="match status" value="1"/>
</dbReference>
<dbReference type="GO" id="GO:0016929">
    <property type="term" value="F:deSUMOylase activity"/>
    <property type="evidence" value="ECO:0007669"/>
    <property type="project" value="TreeGrafter"/>
</dbReference>
<feature type="region of interest" description="Disordered" evidence="5">
    <location>
        <begin position="80"/>
        <end position="113"/>
    </location>
</feature>
<keyword evidence="3" id="KW-0378">Hydrolase</keyword>
<keyword evidence="2 7" id="KW-0645">Protease</keyword>
<dbReference type="GO" id="GO:0006508">
    <property type="term" value="P:proteolysis"/>
    <property type="evidence" value="ECO:0007669"/>
    <property type="project" value="UniProtKB-KW"/>
</dbReference>
<evidence type="ECO:0000259" key="6">
    <source>
        <dbReference type="PROSITE" id="PS50600"/>
    </source>
</evidence>
<organism evidence="7 8">
    <name type="scientific">Ustilago trichophora</name>
    <dbReference type="NCBI Taxonomy" id="86804"/>
    <lineage>
        <taxon>Eukaryota</taxon>
        <taxon>Fungi</taxon>
        <taxon>Dikarya</taxon>
        <taxon>Basidiomycota</taxon>
        <taxon>Ustilaginomycotina</taxon>
        <taxon>Ustilaginomycetes</taxon>
        <taxon>Ustilaginales</taxon>
        <taxon>Ustilaginaceae</taxon>
        <taxon>Ustilago</taxon>
    </lineage>
</organism>
<feature type="region of interest" description="Disordered" evidence="5">
    <location>
        <begin position="276"/>
        <end position="395"/>
    </location>
</feature>
<keyword evidence="8" id="KW-1185">Reference proteome</keyword>
<dbReference type="Pfam" id="PF02902">
    <property type="entry name" value="Peptidase_C48"/>
    <property type="match status" value="1"/>
</dbReference>
<dbReference type="EMBL" id="OOIN01000002">
    <property type="protein sequence ID" value="SPO20934.1"/>
    <property type="molecule type" value="Genomic_DNA"/>
</dbReference>
<feature type="compositionally biased region" description="Polar residues" evidence="5">
    <location>
        <begin position="144"/>
        <end position="157"/>
    </location>
</feature>
<dbReference type="AlphaFoldDB" id="A0A5C3DR96"/>
<name>A0A5C3DR96_9BASI</name>
<feature type="compositionally biased region" description="Basic and acidic residues" evidence="5">
    <location>
        <begin position="328"/>
        <end position="343"/>
    </location>
</feature>
<dbReference type="InterPro" id="IPR038765">
    <property type="entry name" value="Papain-like_cys_pep_sf"/>
</dbReference>
<dbReference type="GO" id="GO:0005634">
    <property type="term" value="C:nucleus"/>
    <property type="evidence" value="ECO:0007669"/>
    <property type="project" value="TreeGrafter"/>
</dbReference>
<feature type="region of interest" description="Disordered" evidence="5">
    <location>
        <begin position="822"/>
        <end position="851"/>
    </location>
</feature>
<evidence type="ECO:0000313" key="7">
    <source>
        <dbReference type="EMBL" id="SPO20934.1"/>
    </source>
</evidence>
<feature type="compositionally biased region" description="Basic and acidic residues" evidence="5">
    <location>
        <begin position="469"/>
        <end position="480"/>
    </location>
</feature>
<feature type="compositionally biased region" description="Pro residues" evidence="5">
    <location>
        <begin position="236"/>
        <end position="245"/>
    </location>
</feature>
<feature type="compositionally biased region" description="Polar residues" evidence="5">
    <location>
        <begin position="287"/>
        <end position="303"/>
    </location>
</feature>
<accession>A0A5C3DR96</accession>
<dbReference type="OrthoDB" id="1939479at2759"/>
<feature type="compositionally biased region" description="Polar residues" evidence="5">
    <location>
        <begin position="575"/>
        <end position="584"/>
    </location>
</feature>
<protein>
    <submittedName>
        <fullName evidence="7">Related to Sentrin-specific protease 1</fullName>
    </submittedName>
</protein>
<feature type="region of interest" description="Disordered" evidence="5">
    <location>
        <begin position="202"/>
        <end position="255"/>
    </location>
</feature>
<gene>
    <name evidence="7" type="ORF">UTRI_00411</name>
</gene>
<proteinExistence type="inferred from homology"/>
<feature type="compositionally biased region" description="Low complexity" evidence="5">
    <location>
        <begin position="206"/>
        <end position="215"/>
    </location>
</feature>
<feature type="compositionally biased region" description="Polar residues" evidence="5">
    <location>
        <begin position="421"/>
        <end position="440"/>
    </location>
</feature>
<comment type="similarity">
    <text evidence="1">Belongs to the peptidase C48 family.</text>
</comment>
<feature type="compositionally biased region" description="Low complexity" evidence="5">
    <location>
        <begin position="81"/>
        <end position="108"/>
    </location>
</feature>
<feature type="region of interest" description="Disordered" evidence="5">
    <location>
        <begin position="144"/>
        <end position="163"/>
    </location>
</feature>
<dbReference type="GO" id="GO:0016926">
    <property type="term" value="P:protein desumoylation"/>
    <property type="evidence" value="ECO:0007669"/>
    <property type="project" value="TreeGrafter"/>
</dbReference>
<dbReference type="Gene3D" id="3.40.395.10">
    <property type="entry name" value="Adenoviral Proteinase, Chain A"/>
    <property type="match status" value="1"/>
</dbReference>
<dbReference type="PANTHER" id="PTHR12606">
    <property type="entry name" value="SENTRIN/SUMO-SPECIFIC PROTEASE"/>
    <property type="match status" value="1"/>
</dbReference>
<evidence type="ECO:0000256" key="2">
    <source>
        <dbReference type="ARBA" id="ARBA00022670"/>
    </source>
</evidence>
<keyword evidence="4" id="KW-0788">Thiol protease</keyword>
<dbReference type="Proteomes" id="UP000324022">
    <property type="component" value="Unassembled WGS sequence"/>
</dbReference>
<evidence type="ECO:0000256" key="4">
    <source>
        <dbReference type="ARBA" id="ARBA00022807"/>
    </source>
</evidence>
<feature type="compositionally biased region" description="Low complexity" evidence="5">
    <location>
        <begin position="831"/>
        <end position="841"/>
    </location>
</feature>
<reference evidence="7 8" key="1">
    <citation type="submission" date="2018-03" db="EMBL/GenBank/DDBJ databases">
        <authorList>
            <person name="Guldener U."/>
        </authorList>
    </citation>
    <scope>NUCLEOTIDE SEQUENCE [LARGE SCALE GENOMIC DNA]</scope>
    <source>
        <strain evidence="7 8">NBRC100155</strain>
    </source>
</reference>
<evidence type="ECO:0000313" key="8">
    <source>
        <dbReference type="Proteomes" id="UP000324022"/>
    </source>
</evidence>
<feature type="domain" description="Ubiquitin-like protease family profile" evidence="6">
    <location>
        <begin position="777"/>
        <end position="987"/>
    </location>
</feature>
<evidence type="ECO:0000256" key="5">
    <source>
        <dbReference type="SAM" id="MobiDB-lite"/>
    </source>
</evidence>
<dbReference type="SUPFAM" id="SSF54001">
    <property type="entry name" value="Cysteine proteinases"/>
    <property type="match status" value="1"/>
</dbReference>
<dbReference type="InterPro" id="IPR003653">
    <property type="entry name" value="Peptidase_C48_C"/>
</dbReference>
<feature type="region of interest" description="Disordered" evidence="5">
    <location>
        <begin position="420"/>
        <end position="482"/>
    </location>
</feature>
<feature type="compositionally biased region" description="Polar residues" evidence="5">
    <location>
        <begin position="541"/>
        <end position="561"/>
    </location>
</feature>
<evidence type="ECO:0000256" key="3">
    <source>
        <dbReference type="ARBA" id="ARBA00022801"/>
    </source>
</evidence>
<sequence>MHNPTSAFTTDSLPTYIPQFQPSAITSQYRNELHPGVDIDINAFHGVFDDRRGCCPTATLYIPLLRVMPLKRGRQALDTISQTSNASSSSSNGSHLYGSSRLSASSSDSKTHGSPLKRFWNYFSGSARKRPRFDSDAKTNDQFLLTSDAKSSPTGSSAAFPLDEMSTSTAGGFLDLTPSKASSSKYTPLFLSAQEGTIRDPLGRISLSSSPSIDSAPVIDTRSSSEEAAETQIQPTSPPSSPAPPTQYVDSAANTDTVKSIDATTEMAREAVQTLHPLDANDAVHDSINTNHTSRETSQLEQASESKSDEEPELEVETREAGSNAIAEGKHQVQDGDEKKEATADSPDSSPATEPEWPVEKPVAEDATSVTNLQPGHAGDEDSNDVEHPLPTDDDVDHIQTIANATVGERVEGLLDWSGSLGIQDQHPTGTPASEVSSETDMVPTLHDASPADKDAQVVDLVSDSDDSDPGHDDPDKENDVSLVNVTPRLDSDATLPSIPDQASLKLPWRASRSRHSFAGPMTQAARRKQQHQESQSSSQPIITPTQNGFDTADTSATEQIRSIGRQQRFHQPSRRNVPQNATPQHPEASFSRDRSFSFSSDVSMLSASNTSNVSSVHRKRDPIFLKQHKRDVSLFNDVTLKRSVALALERINHFRSSKRKHLFNKRQFNELAGYAEKVHKIVARENPTVRGGHYLDQLQKKLMRQREVDAQTAILPLPKAKMEERERLAREQRARLRKLRGVLGRKELPGKLSEEQDRAASVAFGKRGRIADVTGASVDDKDLQKLRPGQWLNDEVINFYGQLILTRANDADKQRSEAMATAKTGAASDTTTVNSSNTSVTKKKGKGKPTRPYDPSLDAFWRVHFFSSFFYNLLKDKGYAGVRRWTRRIDIFSKDLILFPINLGNAHWVCGAINMRRHRFEYYDSLGSYNARAFELMRTYVAEEARDKKGKEIDLRGWKDLFSDESPQQENGFDCGVFAAQTLEQISRRDPHRPIPLEAPVIVWKGESLDEGAGRLKINGAIEDDGGEEEEEDDEYEWNFSQENMPYLRRRMAYEIVSKQLLD</sequence>